<dbReference type="InterPro" id="IPR006235">
    <property type="entry name" value="OAc-hSer/O-AcSer_sulfhydrylase"/>
</dbReference>
<dbReference type="GO" id="GO:0006535">
    <property type="term" value="P:cysteine biosynthetic process from serine"/>
    <property type="evidence" value="ECO:0007669"/>
    <property type="project" value="TreeGrafter"/>
</dbReference>
<dbReference type="CDD" id="cd00614">
    <property type="entry name" value="CGS_like"/>
    <property type="match status" value="1"/>
</dbReference>
<dbReference type="Gene3D" id="3.90.1150.10">
    <property type="entry name" value="Aspartate Aminotransferase, domain 1"/>
    <property type="match status" value="1"/>
</dbReference>
<dbReference type="NCBIfam" id="TIGR01326">
    <property type="entry name" value="OAH_OAS_sulfhy"/>
    <property type="match status" value="1"/>
</dbReference>
<protein>
    <submittedName>
        <fullName evidence="7">O-acetylhomoserine aminocarboxypropyltransferase</fullName>
        <ecNumber evidence="7">2.5.1.49</ecNumber>
    </submittedName>
</protein>
<dbReference type="InterPro" id="IPR015421">
    <property type="entry name" value="PyrdxlP-dep_Trfase_major"/>
</dbReference>
<evidence type="ECO:0000256" key="6">
    <source>
        <dbReference type="RuleBase" id="RU362118"/>
    </source>
</evidence>
<comment type="cofactor">
    <cofactor evidence="1 6">
        <name>pyridoxal 5'-phosphate</name>
        <dbReference type="ChEBI" id="CHEBI:597326"/>
    </cofactor>
</comment>
<keyword evidence="8" id="KW-1185">Reference proteome</keyword>
<dbReference type="PANTHER" id="PTHR43797">
    <property type="entry name" value="HOMOCYSTEINE/CYSTEINE SYNTHASE"/>
    <property type="match status" value="1"/>
</dbReference>
<dbReference type="PIRSF" id="PIRSF001434">
    <property type="entry name" value="CGS"/>
    <property type="match status" value="1"/>
</dbReference>
<keyword evidence="4 5" id="KW-0663">Pyridoxal phosphate</keyword>
<dbReference type="Gene3D" id="3.40.640.10">
    <property type="entry name" value="Type I PLP-dependent aspartate aminotransferase-like (Major domain)"/>
    <property type="match status" value="1"/>
</dbReference>
<dbReference type="SUPFAM" id="SSF53383">
    <property type="entry name" value="PLP-dependent transferases"/>
    <property type="match status" value="1"/>
</dbReference>
<dbReference type="RefSeq" id="WP_220230766.1">
    <property type="nucleotide sequence ID" value="NZ_JAICBX010000005.1"/>
</dbReference>
<evidence type="ECO:0000256" key="5">
    <source>
        <dbReference type="PIRSR" id="PIRSR001434-2"/>
    </source>
</evidence>
<sequence>MAGDYKFDTLGLHAGQSPDERFGSRAVPIHQTTSYVFEDSEHAAALFNMEIGGHIYSRLSNPTVAVLEQRLAALEGGVAAVAVASGMSALFLTVLALCSAGDHIVSSSQMYGANINLFEHTLSRYGVETTFVKPSDPDGFAAAIRPNTKMIFGEVIGNPGLDIMDVPKIAAIAEHAGVPLVLDATFNTPWLFKPLDHGANIVIHSLTKWIGGHGVAMGGAIIDGGNFDWGQNDRFPTLTSQHYAFQQVNLWEEFGPLAFTMRVRSEGMYNVGPCLSPTNAFHLLQGLETLGLRMERHMSNTKRMLAFLSAHEQIGWVRHPSLDDHPDHEVAKRLMPKGAGSIIACGVKGGREAGRAFIESVELASHLANVGDAKTLVIHPGSTTHSHLTPQAMENAGLTDDMVRISVGLEDFDDLAADFDRALKIAGKSVGVSK</sequence>
<dbReference type="PANTHER" id="PTHR43797:SF2">
    <property type="entry name" value="HOMOCYSTEINE_CYSTEINE SYNTHASE"/>
    <property type="match status" value="1"/>
</dbReference>
<dbReference type="GO" id="GO:0071269">
    <property type="term" value="P:L-homocysteine biosynthetic process"/>
    <property type="evidence" value="ECO:0007669"/>
    <property type="project" value="TreeGrafter"/>
</dbReference>
<comment type="similarity">
    <text evidence="2 6">Belongs to the trans-sulfuration enzymes family.</text>
</comment>
<accession>A0AAE2ZSV8</accession>
<dbReference type="NCBIfam" id="NF006004">
    <property type="entry name" value="PRK08134.1"/>
    <property type="match status" value="1"/>
</dbReference>
<comment type="caution">
    <text evidence="7">The sequence shown here is derived from an EMBL/GenBank/DDBJ whole genome shotgun (WGS) entry which is preliminary data.</text>
</comment>
<dbReference type="EC" id="2.5.1.49" evidence="7"/>
<evidence type="ECO:0000313" key="8">
    <source>
        <dbReference type="Proteomes" id="UP001196509"/>
    </source>
</evidence>
<evidence type="ECO:0000256" key="2">
    <source>
        <dbReference type="ARBA" id="ARBA00009077"/>
    </source>
</evidence>
<evidence type="ECO:0000256" key="4">
    <source>
        <dbReference type="ARBA" id="ARBA00022898"/>
    </source>
</evidence>
<dbReference type="InterPro" id="IPR015424">
    <property type="entry name" value="PyrdxlP-dep_Trfase"/>
</dbReference>
<dbReference type="Pfam" id="PF01053">
    <property type="entry name" value="Cys_Met_Meta_PP"/>
    <property type="match status" value="1"/>
</dbReference>
<dbReference type="Proteomes" id="UP001196509">
    <property type="component" value="Unassembled WGS sequence"/>
</dbReference>
<evidence type="ECO:0000256" key="3">
    <source>
        <dbReference type="ARBA" id="ARBA00022679"/>
    </source>
</evidence>
<reference evidence="7" key="1">
    <citation type="submission" date="2021-08" db="EMBL/GenBank/DDBJ databases">
        <title>Hoeflea bacterium WL0058 sp. nov., isolated from the sediment.</title>
        <authorList>
            <person name="Wang L."/>
            <person name="Zhang D."/>
        </authorList>
    </citation>
    <scope>NUCLEOTIDE SEQUENCE</scope>
    <source>
        <strain evidence="7">WL0058</strain>
    </source>
</reference>
<dbReference type="InterPro" id="IPR000277">
    <property type="entry name" value="Cys/Met-Metab_PyrdxlP-dep_enz"/>
</dbReference>
<dbReference type="GO" id="GO:0003961">
    <property type="term" value="F:O-acetylhomoserine aminocarboxypropyltransferase activity"/>
    <property type="evidence" value="ECO:0007669"/>
    <property type="project" value="UniProtKB-EC"/>
</dbReference>
<feature type="modified residue" description="N6-(pyridoxal phosphate)lysine" evidence="5">
    <location>
        <position position="208"/>
    </location>
</feature>
<dbReference type="GO" id="GO:0005737">
    <property type="term" value="C:cytoplasm"/>
    <property type="evidence" value="ECO:0007669"/>
    <property type="project" value="TreeGrafter"/>
</dbReference>
<dbReference type="GO" id="GO:0004124">
    <property type="term" value="F:cysteine synthase activity"/>
    <property type="evidence" value="ECO:0007669"/>
    <property type="project" value="TreeGrafter"/>
</dbReference>
<dbReference type="GO" id="GO:0019346">
    <property type="term" value="P:transsulfuration"/>
    <property type="evidence" value="ECO:0007669"/>
    <property type="project" value="InterPro"/>
</dbReference>
<gene>
    <name evidence="7" type="ORF">K1W69_22810</name>
</gene>
<proteinExistence type="inferred from homology"/>
<evidence type="ECO:0000313" key="7">
    <source>
        <dbReference type="EMBL" id="MBW8640045.1"/>
    </source>
</evidence>
<keyword evidence="3 7" id="KW-0808">Transferase</keyword>
<dbReference type="GO" id="GO:0030170">
    <property type="term" value="F:pyridoxal phosphate binding"/>
    <property type="evidence" value="ECO:0007669"/>
    <property type="project" value="InterPro"/>
</dbReference>
<dbReference type="AlphaFoldDB" id="A0AAE2ZSV8"/>
<dbReference type="EMBL" id="JAICBX010000005">
    <property type="protein sequence ID" value="MBW8640045.1"/>
    <property type="molecule type" value="Genomic_DNA"/>
</dbReference>
<name>A0AAE2ZSV8_9HYPH</name>
<evidence type="ECO:0000256" key="1">
    <source>
        <dbReference type="ARBA" id="ARBA00001933"/>
    </source>
</evidence>
<dbReference type="FunFam" id="3.40.640.10:FF:000035">
    <property type="entry name" value="O-succinylhomoserine sulfhydrylase"/>
    <property type="match status" value="1"/>
</dbReference>
<dbReference type="InterPro" id="IPR015422">
    <property type="entry name" value="PyrdxlP-dep_Trfase_small"/>
</dbReference>
<organism evidence="7 8">
    <name type="scientific">Flavimaribacter sediminis</name>
    <dbReference type="NCBI Taxonomy" id="2865987"/>
    <lineage>
        <taxon>Bacteria</taxon>
        <taxon>Pseudomonadati</taxon>
        <taxon>Pseudomonadota</taxon>
        <taxon>Alphaproteobacteria</taxon>
        <taxon>Hyphomicrobiales</taxon>
        <taxon>Rhizobiaceae</taxon>
        <taxon>Flavimaribacter</taxon>
    </lineage>
</organism>